<reference evidence="2 3" key="1">
    <citation type="journal article" date="2017" name="Genome Med.">
        <title>A novel Ruminococcus gnavus clade enriched in inflammatory bowel disease patients.</title>
        <authorList>
            <person name="Hall A.B."/>
            <person name="Yassour M."/>
            <person name="Sauk J."/>
            <person name="Garner A."/>
            <person name="Jiang X."/>
            <person name="Arthur T."/>
            <person name="Lagoudas G.K."/>
            <person name="Vatanen T."/>
            <person name="Fornelos N."/>
            <person name="Wilson R."/>
            <person name="Bertha M."/>
            <person name="Cohen M."/>
            <person name="Garber J."/>
            <person name="Khalili H."/>
            <person name="Gevers D."/>
            <person name="Ananthakrishnan A.N."/>
            <person name="Kugathasan S."/>
            <person name="Lander E.S."/>
            <person name="Blainey P."/>
            <person name="Vlamakis H."/>
            <person name="Xavier R.J."/>
            <person name="Huttenhower C."/>
        </authorList>
    </citation>
    <scope>NUCLEOTIDE SEQUENCE [LARGE SCALE GENOMIC DNA]</scope>
    <source>
        <strain evidence="2 3">RJX1118</strain>
    </source>
</reference>
<dbReference type="AlphaFoldDB" id="A0A2N5NJ30"/>
<dbReference type="Gene3D" id="1.50.10.10">
    <property type="match status" value="1"/>
</dbReference>
<dbReference type="PANTHER" id="PTHR33886">
    <property type="entry name" value="UNSATURATED RHAMNOGALACTURONAN HYDROLASE (EUROFUNG)"/>
    <property type="match status" value="1"/>
</dbReference>
<name>A0A2N5NJ30_MEDGN</name>
<dbReference type="SUPFAM" id="SSF48208">
    <property type="entry name" value="Six-hairpin glycosidases"/>
    <property type="match status" value="1"/>
</dbReference>
<proteinExistence type="predicted"/>
<evidence type="ECO:0000256" key="1">
    <source>
        <dbReference type="ARBA" id="ARBA00022801"/>
    </source>
</evidence>
<keyword evidence="1" id="KW-0378">Hydrolase</keyword>
<dbReference type="Proteomes" id="UP000234849">
    <property type="component" value="Unassembled WGS sequence"/>
</dbReference>
<gene>
    <name evidence="2" type="ORF">CDL18_06750</name>
</gene>
<dbReference type="InterPro" id="IPR052043">
    <property type="entry name" value="PolySaccharide_Degr_Enz"/>
</dbReference>
<dbReference type="Pfam" id="PF07470">
    <property type="entry name" value="Glyco_hydro_88"/>
    <property type="match status" value="1"/>
</dbReference>
<dbReference type="PANTHER" id="PTHR33886:SF8">
    <property type="entry name" value="UNSATURATED RHAMNOGALACTURONAN HYDROLASE (EUROFUNG)"/>
    <property type="match status" value="1"/>
</dbReference>
<dbReference type="EMBL" id="NIHM01000007">
    <property type="protein sequence ID" value="PLT55873.1"/>
    <property type="molecule type" value="Genomic_DNA"/>
</dbReference>
<dbReference type="GO" id="GO:0016787">
    <property type="term" value="F:hydrolase activity"/>
    <property type="evidence" value="ECO:0007669"/>
    <property type="project" value="UniProtKB-KW"/>
</dbReference>
<sequence length="383" mass="43708">MKTIAIVLISVALALCLVNYGIDYFFYLKNKYCRFHIGRWQQDEWEKAVEKRAVKWLKKTPTVKITDNSRYMLLDFLNGRYRSKTIQSWQKAALILGLLESHSEAEKKAAETAAEALIDSSGNWKESPVAVDCGMLSYAILKAASNPLKIKPAMDDSIAIIKENINAEGMISYTAGKDNPDMYVDTIGLVCPFLALYAKVFEISEWEDIAFYQIKMFHQYGLYENTALPNHAFHIKSKLPLGVYGWGRGTAWYVIGLMDTYKNIKKKEYKDLLEEWILDAAEKYLIYQREDGGFGAILQRTQTYDSSATAALAWFYMNCYKISSEEKYKQIAEKCMKKLLSCTRITGAIDWCQGDTKDIGVFAQTYDLMPFAQGMALRALNLK</sequence>
<evidence type="ECO:0000313" key="2">
    <source>
        <dbReference type="EMBL" id="PLT55873.1"/>
    </source>
</evidence>
<dbReference type="InterPro" id="IPR008928">
    <property type="entry name" value="6-hairpin_glycosidase_sf"/>
</dbReference>
<accession>A0A2N5NJ30</accession>
<dbReference type="InterPro" id="IPR012341">
    <property type="entry name" value="6hp_glycosidase-like_sf"/>
</dbReference>
<evidence type="ECO:0000313" key="3">
    <source>
        <dbReference type="Proteomes" id="UP000234849"/>
    </source>
</evidence>
<dbReference type="RefSeq" id="WP_101879505.1">
    <property type="nucleotide sequence ID" value="NZ_NIHM01000007.1"/>
</dbReference>
<organism evidence="2 3">
    <name type="scientific">Mediterraneibacter gnavus</name>
    <name type="common">Ruminococcus gnavus</name>
    <dbReference type="NCBI Taxonomy" id="33038"/>
    <lineage>
        <taxon>Bacteria</taxon>
        <taxon>Bacillati</taxon>
        <taxon>Bacillota</taxon>
        <taxon>Clostridia</taxon>
        <taxon>Lachnospirales</taxon>
        <taxon>Lachnospiraceae</taxon>
        <taxon>Mediterraneibacter</taxon>
    </lineage>
</organism>
<comment type="caution">
    <text evidence="2">The sequence shown here is derived from an EMBL/GenBank/DDBJ whole genome shotgun (WGS) entry which is preliminary data.</text>
</comment>
<protein>
    <submittedName>
        <fullName evidence="2">Uncharacterized protein</fullName>
    </submittedName>
</protein>
<dbReference type="InterPro" id="IPR010905">
    <property type="entry name" value="Glyco_hydro_88"/>
</dbReference>
<dbReference type="GO" id="GO:0005975">
    <property type="term" value="P:carbohydrate metabolic process"/>
    <property type="evidence" value="ECO:0007669"/>
    <property type="project" value="InterPro"/>
</dbReference>